<evidence type="ECO:0000256" key="3">
    <source>
        <dbReference type="RuleBase" id="RU000461"/>
    </source>
</evidence>
<sequence>MPFSAGRRVCVGESLARVELFLFFFTGLLQTFTF</sequence>
<organism evidence="4 5">
    <name type="scientific">Staurois parvus</name>
    <dbReference type="NCBI Taxonomy" id="386267"/>
    <lineage>
        <taxon>Eukaryota</taxon>
        <taxon>Metazoa</taxon>
        <taxon>Chordata</taxon>
        <taxon>Craniata</taxon>
        <taxon>Vertebrata</taxon>
        <taxon>Euteleostomi</taxon>
        <taxon>Amphibia</taxon>
        <taxon>Batrachia</taxon>
        <taxon>Anura</taxon>
        <taxon>Neobatrachia</taxon>
        <taxon>Ranoidea</taxon>
        <taxon>Ranidae</taxon>
        <taxon>Staurois</taxon>
    </lineage>
</organism>
<dbReference type="Pfam" id="PF00067">
    <property type="entry name" value="p450"/>
    <property type="match status" value="1"/>
</dbReference>
<keyword evidence="3" id="KW-0503">Monooxygenase</keyword>
<comment type="caution">
    <text evidence="4">The sequence shown here is derived from an EMBL/GenBank/DDBJ whole genome shotgun (WGS) entry which is preliminary data.</text>
</comment>
<name>A0ABN9G629_9NEOB</name>
<evidence type="ECO:0000313" key="5">
    <source>
        <dbReference type="Proteomes" id="UP001162483"/>
    </source>
</evidence>
<evidence type="ECO:0000256" key="2">
    <source>
        <dbReference type="ARBA" id="ARBA00022617"/>
    </source>
</evidence>
<dbReference type="EMBL" id="CATNWA010018029">
    <property type="protein sequence ID" value="CAI9604790.1"/>
    <property type="molecule type" value="Genomic_DNA"/>
</dbReference>
<evidence type="ECO:0008006" key="6">
    <source>
        <dbReference type="Google" id="ProtNLM"/>
    </source>
</evidence>
<protein>
    <recommendedName>
        <fullName evidence="6">Cytochrome P450</fullName>
    </recommendedName>
</protein>
<proteinExistence type="inferred from homology"/>
<gene>
    <name evidence="4" type="ORF">SPARVUS_LOCUS13508848</name>
</gene>
<dbReference type="Gene3D" id="1.10.630.10">
    <property type="entry name" value="Cytochrome P450"/>
    <property type="match status" value="1"/>
</dbReference>
<dbReference type="PROSITE" id="PS00086">
    <property type="entry name" value="CYTOCHROME_P450"/>
    <property type="match status" value="1"/>
</dbReference>
<dbReference type="PRINTS" id="PR00385">
    <property type="entry name" value="P450"/>
</dbReference>
<evidence type="ECO:0000313" key="4">
    <source>
        <dbReference type="EMBL" id="CAI9604790.1"/>
    </source>
</evidence>
<dbReference type="InterPro" id="IPR001128">
    <property type="entry name" value="Cyt_P450"/>
</dbReference>
<keyword evidence="3" id="KW-0408">Iron</keyword>
<comment type="similarity">
    <text evidence="1 3">Belongs to the cytochrome P450 family.</text>
</comment>
<dbReference type="SUPFAM" id="SSF48264">
    <property type="entry name" value="Cytochrome P450"/>
    <property type="match status" value="1"/>
</dbReference>
<dbReference type="Proteomes" id="UP001162483">
    <property type="component" value="Unassembled WGS sequence"/>
</dbReference>
<keyword evidence="5" id="KW-1185">Reference proteome</keyword>
<reference evidence="4" key="1">
    <citation type="submission" date="2023-05" db="EMBL/GenBank/DDBJ databases">
        <authorList>
            <person name="Stuckert A."/>
        </authorList>
    </citation>
    <scope>NUCLEOTIDE SEQUENCE</scope>
</reference>
<evidence type="ECO:0000256" key="1">
    <source>
        <dbReference type="ARBA" id="ARBA00010617"/>
    </source>
</evidence>
<accession>A0ABN9G629</accession>
<keyword evidence="2 3" id="KW-0349">Heme</keyword>
<dbReference type="InterPro" id="IPR017972">
    <property type="entry name" value="Cyt_P450_CS"/>
</dbReference>
<keyword evidence="3" id="KW-0560">Oxidoreductase</keyword>
<keyword evidence="3" id="KW-0479">Metal-binding</keyword>
<dbReference type="InterPro" id="IPR036396">
    <property type="entry name" value="Cyt_P450_sf"/>
</dbReference>